<keyword evidence="3" id="KW-0804">Transcription</keyword>
<dbReference type="CDD" id="cd06529">
    <property type="entry name" value="S24_LexA-like"/>
    <property type="match status" value="1"/>
</dbReference>
<reference evidence="5 6" key="1">
    <citation type="submission" date="2020-12" db="EMBL/GenBank/DDBJ databases">
        <title>Genomic analysis of Staphylococcus felis from a cat with skin infection.</title>
        <authorList>
            <person name="Aslantas O."/>
            <person name="Keskin O."/>
            <person name="Buyukaltay K."/>
            <person name="Gullu Yucetepe A."/>
        </authorList>
    </citation>
    <scope>NUCLEOTIDE SEQUENCE [LARGE SCALE GENOMIC DNA]</scope>
    <source>
        <strain evidence="5 6">HARRANVET</strain>
    </source>
</reference>
<dbReference type="Proteomes" id="UP000597038">
    <property type="component" value="Unassembled WGS sequence"/>
</dbReference>
<keyword evidence="1" id="KW-0805">Transcription regulation</keyword>
<dbReference type="RefSeq" id="WP_198092909.1">
    <property type="nucleotide sequence ID" value="NZ_JAEDAQ010000018.1"/>
</dbReference>
<dbReference type="Pfam" id="PF00717">
    <property type="entry name" value="Peptidase_S24"/>
    <property type="match status" value="1"/>
</dbReference>
<keyword evidence="6" id="KW-1185">Reference proteome</keyword>
<evidence type="ECO:0000256" key="2">
    <source>
        <dbReference type="ARBA" id="ARBA00023125"/>
    </source>
</evidence>
<proteinExistence type="predicted"/>
<feature type="domain" description="HTH cro/C1-type" evidence="4">
    <location>
        <begin position="32"/>
        <end position="72"/>
    </location>
</feature>
<evidence type="ECO:0000313" key="5">
    <source>
        <dbReference type="EMBL" id="MBH9581750.1"/>
    </source>
</evidence>
<dbReference type="InterPro" id="IPR001387">
    <property type="entry name" value="Cro/C1-type_HTH"/>
</dbReference>
<dbReference type="PROSITE" id="PS50943">
    <property type="entry name" value="HTH_CROC1"/>
    <property type="match status" value="1"/>
</dbReference>
<evidence type="ECO:0000256" key="3">
    <source>
        <dbReference type="ARBA" id="ARBA00023163"/>
    </source>
</evidence>
<dbReference type="SUPFAM" id="SSF47413">
    <property type="entry name" value="lambda repressor-like DNA-binding domains"/>
    <property type="match status" value="1"/>
</dbReference>
<name>A0ABS0QSN7_9STAP</name>
<dbReference type="EMBL" id="JAEDAQ010000018">
    <property type="protein sequence ID" value="MBH9581750.1"/>
    <property type="molecule type" value="Genomic_DNA"/>
</dbReference>
<protein>
    <submittedName>
        <fullName evidence="5">Helix-turn-helix domain-containing protein</fullName>
    </submittedName>
</protein>
<accession>A0ABS0QSN7</accession>
<dbReference type="Pfam" id="PF01381">
    <property type="entry name" value="HTH_3"/>
    <property type="match status" value="1"/>
</dbReference>
<dbReference type="SUPFAM" id="SSF51306">
    <property type="entry name" value="LexA/Signal peptidase"/>
    <property type="match status" value="1"/>
</dbReference>
<dbReference type="InterPro" id="IPR039418">
    <property type="entry name" value="LexA-like"/>
</dbReference>
<dbReference type="InterPro" id="IPR015927">
    <property type="entry name" value="Peptidase_S24_S26A/B/C"/>
</dbReference>
<comment type="caution">
    <text evidence="5">The sequence shown here is derived from an EMBL/GenBank/DDBJ whole genome shotgun (WGS) entry which is preliminary data.</text>
</comment>
<dbReference type="Gene3D" id="1.10.260.40">
    <property type="entry name" value="lambda repressor-like DNA-binding domains"/>
    <property type="match status" value="1"/>
</dbReference>
<evidence type="ECO:0000313" key="6">
    <source>
        <dbReference type="Proteomes" id="UP000597038"/>
    </source>
</evidence>
<sequence length="293" mass="33531">MREKISDRLKHVMKIRNLKQVDIINMSKPYQEKLGITLGKSTLSQYINDVQSPDQDRIFLLSKTLNVGEAWLMGYDVDSYRVPDEERQKENISISLHQDIIENLDDLKESNAPLVNDFIEEIIKEQNNKSTFIPETARIQSSLSYSRQKRVLDFATEQLDEQNNKVLHINSHNVISEEVAVYGYASAGTGETLIDGVEFTTQYNGHIPDHDFALQVNGDSMEPMFEDKEIIFIDKTKQINSGQIGIFVIDGEAYLKKVFINEEGIRLVSLNSKYPDLFFDKNHDIKVAGKVIL</sequence>
<gene>
    <name evidence="5" type="ORF">I9026_10240</name>
</gene>
<organism evidence="5 6">
    <name type="scientific">Staphylococcus felis</name>
    <dbReference type="NCBI Taxonomy" id="46127"/>
    <lineage>
        <taxon>Bacteria</taxon>
        <taxon>Bacillati</taxon>
        <taxon>Bacillota</taxon>
        <taxon>Bacilli</taxon>
        <taxon>Bacillales</taxon>
        <taxon>Staphylococcaceae</taxon>
        <taxon>Staphylococcus</taxon>
    </lineage>
</organism>
<dbReference type="PANTHER" id="PTHR40661">
    <property type="match status" value="1"/>
</dbReference>
<dbReference type="InterPro" id="IPR010982">
    <property type="entry name" value="Lambda_DNA-bd_dom_sf"/>
</dbReference>
<evidence type="ECO:0000259" key="4">
    <source>
        <dbReference type="PROSITE" id="PS50943"/>
    </source>
</evidence>
<dbReference type="PANTHER" id="PTHR40661:SF1">
    <property type="entry name" value="HTH CRO_C1-TYPE DOMAIN-CONTAINING PROTEIN"/>
    <property type="match status" value="1"/>
</dbReference>
<dbReference type="Gene3D" id="2.10.109.10">
    <property type="entry name" value="Umud Fragment, subunit A"/>
    <property type="match status" value="1"/>
</dbReference>
<keyword evidence="2" id="KW-0238">DNA-binding</keyword>
<evidence type="ECO:0000256" key="1">
    <source>
        <dbReference type="ARBA" id="ARBA00023015"/>
    </source>
</evidence>
<dbReference type="CDD" id="cd00093">
    <property type="entry name" value="HTH_XRE"/>
    <property type="match status" value="1"/>
</dbReference>
<dbReference type="InterPro" id="IPR036286">
    <property type="entry name" value="LexA/Signal_pep-like_sf"/>
</dbReference>